<dbReference type="EMBL" id="QGTQ01000034">
    <property type="protein sequence ID" value="PWV93790.1"/>
    <property type="molecule type" value="Genomic_DNA"/>
</dbReference>
<dbReference type="InterPro" id="IPR007607">
    <property type="entry name" value="BacA/B"/>
</dbReference>
<gene>
    <name evidence="3" type="ORF">DFQ01_13429</name>
</gene>
<dbReference type="PANTHER" id="PTHR35024">
    <property type="entry name" value="HYPOTHETICAL CYTOSOLIC PROTEIN"/>
    <property type="match status" value="1"/>
</dbReference>
<evidence type="ECO:0000256" key="2">
    <source>
        <dbReference type="SAM" id="MobiDB-lite"/>
    </source>
</evidence>
<feature type="region of interest" description="Disordered" evidence="2">
    <location>
        <begin position="115"/>
        <end position="166"/>
    </location>
</feature>
<evidence type="ECO:0000256" key="1">
    <source>
        <dbReference type="ARBA" id="ARBA00044755"/>
    </source>
</evidence>
<comment type="caution">
    <text evidence="3">The sequence shown here is derived from an EMBL/GenBank/DDBJ whole genome shotgun (WGS) entry which is preliminary data.</text>
</comment>
<comment type="similarity">
    <text evidence="1">Belongs to the bactofilin family.</text>
</comment>
<sequence>MFKDSKRLSLTDTLIGQGTHAEGKMECEAGLRIEGEFRGDIDCHGDVIVGECGIARSNINARDVTIAGRVYGDVTTKGRLTITATGQVHGNINAQSFVMQDGGIFTGACRMERTQDNSRSRPLVEADPAPQQALVRDNKAEQQHNHAHQHQSQGQNGKDKRQQQAG</sequence>
<dbReference type="PANTHER" id="PTHR35024:SF4">
    <property type="entry name" value="POLYMER-FORMING CYTOSKELETAL PROTEIN"/>
    <property type="match status" value="1"/>
</dbReference>
<protein>
    <submittedName>
        <fullName evidence="3">Cytoskeletal protein CcmA (Bactofilin family)</fullName>
    </submittedName>
</protein>
<feature type="compositionally biased region" description="Basic and acidic residues" evidence="2">
    <location>
        <begin position="157"/>
        <end position="166"/>
    </location>
</feature>
<proteinExistence type="inferred from homology"/>
<name>A0A2V2YL26_9BACL</name>
<reference evidence="3 4" key="1">
    <citation type="submission" date="2018-05" db="EMBL/GenBank/DDBJ databases">
        <title>Genomic Encyclopedia of Type Strains, Phase III (KMG-III): the genomes of soil and plant-associated and newly described type strains.</title>
        <authorList>
            <person name="Whitman W."/>
        </authorList>
    </citation>
    <scope>NUCLEOTIDE SEQUENCE [LARGE SCALE GENOMIC DNA]</scope>
    <source>
        <strain evidence="3 4">CECT 5696</strain>
    </source>
</reference>
<evidence type="ECO:0000313" key="3">
    <source>
        <dbReference type="EMBL" id="PWV93790.1"/>
    </source>
</evidence>
<accession>A0A2V2YL26</accession>
<dbReference type="Proteomes" id="UP000246635">
    <property type="component" value="Unassembled WGS sequence"/>
</dbReference>
<organism evidence="3 4">
    <name type="scientific">Paenibacillus cellulosilyticus</name>
    <dbReference type="NCBI Taxonomy" id="375489"/>
    <lineage>
        <taxon>Bacteria</taxon>
        <taxon>Bacillati</taxon>
        <taxon>Bacillota</taxon>
        <taxon>Bacilli</taxon>
        <taxon>Bacillales</taxon>
        <taxon>Paenibacillaceae</taxon>
        <taxon>Paenibacillus</taxon>
    </lineage>
</organism>
<feature type="compositionally biased region" description="Basic and acidic residues" evidence="2">
    <location>
        <begin position="115"/>
        <end position="124"/>
    </location>
</feature>
<dbReference type="OrthoDB" id="9789407at2"/>
<evidence type="ECO:0000313" key="4">
    <source>
        <dbReference type="Proteomes" id="UP000246635"/>
    </source>
</evidence>
<dbReference type="AlphaFoldDB" id="A0A2V2YL26"/>
<dbReference type="Pfam" id="PF04519">
    <property type="entry name" value="Bactofilin"/>
    <property type="match status" value="1"/>
</dbReference>
<dbReference type="RefSeq" id="WP_110046985.1">
    <property type="nucleotide sequence ID" value="NZ_CP054613.1"/>
</dbReference>
<keyword evidence="4" id="KW-1185">Reference proteome</keyword>